<dbReference type="Gene3D" id="2.40.40.20">
    <property type="match status" value="2"/>
</dbReference>
<feature type="transmembrane region" description="Helical" evidence="22">
    <location>
        <begin position="164"/>
        <end position="182"/>
    </location>
</feature>
<evidence type="ECO:0000256" key="17">
    <source>
        <dbReference type="ARBA" id="ARBA00023302"/>
    </source>
</evidence>
<dbReference type="Pfam" id="PF04998">
    <property type="entry name" value="RNA_pol_Rpb1_5"/>
    <property type="match status" value="1"/>
</dbReference>
<dbReference type="GO" id="GO:0006351">
    <property type="term" value="P:DNA-templated transcription"/>
    <property type="evidence" value="ECO:0007669"/>
    <property type="project" value="InterPro"/>
</dbReference>
<keyword evidence="16" id="KW-0539">Nucleus</keyword>
<evidence type="ECO:0000256" key="4">
    <source>
        <dbReference type="ARBA" id="ARBA00022478"/>
    </source>
</evidence>
<comment type="catalytic activity">
    <reaction evidence="18 20">
        <text>RNA(n) + a ribonucleoside 5'-triphosphate = RNA(n+1) + diphosphate</text>
        <dbReference type="Rhea" id="RHEA:21248"/>
        <dbReference type="Rhea" id="RHEA-COMP:14527"/>
        <dbReference type="Rhea" id="RHEA-COMP:17342"/>
        <dbReference type="ChEBI" id="CHEBI:33019"/>
        <dbReference type="ChEBI" id="CHEBI:61557"/>
        <dbReference type="ChEBI" id="CHEBI:140395"/>
        <dbReference type="EC" id="2.7.7.6"/>
    </reaction>
</comment>
<dbReference type="SUPFAM" id="SSF64484">
    <property type="entry name" value="beta and beta-prime subunits of DNA dependent RNA-polymerase"/>
    <property type="match status" value="2"/>
</dbReference>
<evidence type="ECO:0000313" key="26">
    <source>
        <dbReference type="Proteomes" id="UP000719412"/>
    </source>
</evidence>
<feature type="transmembrane region" description="Helical" evidence="22">
    <location>
        <begin position="401"/>
        <end position="418"/>
    </location>
</feature>
<evidence type="ECO:0000256" key="3">
    <source>
        <dbReference type="ARBA" id="ARBA00007831"/>
    </source>
</evidence>
<gene>
    <name evidence="25" type="ORF">GEV33_012226</name>
</gene>
<evidence type="ECO:0000259" key="24">
    <source>
        <dbReference type="PROSITE" id="PS51379"/>
    </source>
</evidence>
<dbReference type="FunFam" id="1.10.220.10:FF:000002">
    <property type="entry name" value="Annexin"/>
    <property type="match status" value="1"/>
</dbReference>
<dbReference type="InterPro" id="IPR013283">
    <property type="entry name" value="RLI1"/>
</dbReference>
<dbReference type="SMART" id="SM00663">
    <property type="entry name" value="RPOLA_N"/>
    <property type="match status" value="1"/>
</dbReference>
<keyword evidence="5 20" id="KW-0808">Transferase</keyword>
<dbReference type="Gene3D" id="1.10.274.100">
    <property type="entry name" value="RNA polymerase Rpb1, domain 3"/>
    <property type="match status" value="1"/>
</dbReference>
<dbReference type="InterPro" id="IPR038120">
    <property type="entry name" value="Rpb1_funnel_sf"/>
</dbReference>
<feature type="transmembrane region" description="Helical" evidence="22">
    <location>
        <begin position="194"/>
        <end position="212"/>
    </location>
</feature>
<dbReference type="Pfam" id="PF00191">
    <property type="entry name" value="Annexin"/>
    <property type="match status" value="4"/>
</dbReference>
<feature type="compositionally biased region" description="Acidic residues" evidence="21">
    <location>
        <begin position="449"/>
        <end position="459"/>
    </location>
</feature>
<keyword evidence="12" id="KW-0067">ATP-binding</keyword>
<evidence type="ECO:0000256" key="8">
    <source>
        <dbReference type="ARBA" id="ARBA00022737"/>
    </source>
</evidence>
<dbReference type="PRINTS" id="PR01868">
    <property type="entry name" value="ABCEFAMILY"/>
</dbReference>
<dbReference type="PROSITE" id="PS00211">
    <property type="entry name" value="ABC_TRANSPORTER_1"/>
    <property type="match status" value="1"/>
</dbReference>
<keyword evidence="8" id="KW-0677">Repeat</keyword>
<keyword evidence="11" id="KW-0106">Calcium</keyword>
<protein>
    <recommendedName>
        <fullName evidence="20">DNA-directed RNA polymerase subunit</fullName>
        <ecNumber evidence="20">2.7.7.6</ecNumber>
    </recommendedName>
</protein>
<feature type="compositionally biased region" description="Basic and acidic residues" evidence="21">
    <location>
        <begin position="2506"/>
        <end position="2515"/>
    </location>
</feature>
<dbReference type="PANTHER" id="PTHR48446">
    <property type="entry name" value="DNA-DIRECTED RNA POLYMERASE SUBUNIT BETA' N-TERMINAL SECTION"/>
    <property type="match status" value="1"/>
</dbReference>
<feature type="transmembrane region" description="Helical" evidence="22">
    <location>
        <begin position="218"/>
        <end position="236"/>
    </location>
</feature>
<dbReference type="FunFam" id="1.10.132.30:FF:000001">
    <property type="entry name" value="DNA-directed RNA polymerase subunit"/>
    <property type="match status" value="1"/>
</dbReference>
<comment type="similarity">
    <text evidence="19">Belongs to the ABC transporter superfamily. ABCE family.</text>
</comment>
<dbReference type="Pfam" id="PF05000">
    <property type="entry name" value="RNA_pol_Rpb1_4"/>
    <property type="match status" value="1"/>
</dbReference>
<dbReference type="FunFam" id="1.10.220.10:FF:000001">
    <property type="entry name" value="Annexin"/>
    <property type="match status" value="1"/>
</dbReference>
<dbReference type="PROSITE" id="PS00223">
    <property type="entry name" value="ANNEXIN_1"/>
    <property type="match status" value="1"/>
</dbReference>
<dbReference type="Pfam" id="PF04983">
    <property type="entry name" value="RNA_pol_Rpb1_3"/>
    <property type="match status" value="1"/>
</dbReference>
<feature type="domain" description="ABC transporter" evidence="23">
    <location>
        <begin position="2266"/>
        <end position="2487"/>
    </location>
</feature>
<keyword evidence="6 20" id="KW-0548">Nucleotidyltransferase</keyword>
<dbReference type="InterPro" id="IPR042102">
    <property type="entry name" value="RNA_pol_Rpb1_3_sf"/>
</dbReference>
<dbReference type="GO" id="GO:0006412">
    <property type="term" value="P:translation"/>
    <property type="evidence" value="ECO:0007669"/>
    <property type="project" value="UniProtKB-ARBA"/>
</dbReference>
<keyword evidence="26" id="KW-1185">Reference proteome</keyword>
<keyword evidence="17" id="KW-0111">Calcium/phospholipid-binding</keyword>
<dbReference type="GO" id="GO:0005737">
    <property type="term" value="C:cytoplasm"/>
    <property type="evidence" value="ECO:0007669"/>
    <property type="project" value="UniProtKB-ARBA"/>
</dbReference>
<dbReference type="GO" id="GO:0060255">
    <property type="term" value="P:regulation of macromolecule metabolic process"/>
    <property type="evidence" value="ECO:0007669"/>
    <property type="project" value="UniProtKB-ARBA"/>
</dbReference>
<dbReference type="InterPro" id="IPR003439">
    <property type="entry name" value="ABC_transporter-like_ATP-bd"/>
</dbReference>
<dbReference type="GO" id="GO:0003677">
    <property type="term" value="F:DNA binding"/>
    <property type="evidence" value="ECO:0007669"/>
    <property type="project" value="InterPro"/>
</dbReference>
<dbReference type="GO" id="GO:0005544">
    <property type="term" value="F:calcium-dependent phospholipid binding"/>
    <property type="evidence" value="ECO:0007669"/>
    <property type="project" value="UniProtKB-KW"/>
</dbReference>
<dbReference type="GO" id="GO:0003899">
    <property type="term" value="F:DNA-directed RNA polymerase activity"/>
    <property type="evidence" value="ECO:0007669"/>
    <property type="project" value="UniProtKB-EC"/>
</dbReference>
<evidence type="ECO:0000256" key="1">
    <source>
        <dbReference type="ARBA" id="ARBA00004123"/>
    </source>
</evidence>
<dbReference type="InterPro" id="IPR003593">
    <property type="entry name" value="AAA+_ATPase"/>
</dbReference>
<dbReference type="Gene3D" id="6.20.50.80">
    <property type="match status" value="1"/>
</dbReference>
<dbReference type="InterPro" id="IPR006592">
    <property type="entry name" value="RNA_pol_N"/>
</dbReference>
<dbReference type="GO" id="GO:0005524">
    <property type="term" value="F:ATP binding"/>
    <property type="evidence" value="ECO:0007669"/>
    <property type="project" value="UniProtKB-KW"/>
</dbReference>
<evidence type="ECO:0000256" key="12">
    <source>
        <dbReference type="ARBA" id="ARBA00022840"/>
    </source>
</evidence>
<dbReference type="FunFam" id="3.40.50.300:FF:000144">
    <property type="entry name" value="ATP-binding cassette sub-family E member 1"/>
    <property type="match status" value="1"/>
</dbReference>
<dbReference type="FunFam" id="4.10.860.120:FF:000004">
    <property type="entry name" value="DNA-directed RNA polymerase subunit"/>
    <property type="match status" value="1"/>
</dbReference>
<dbReference type="Pfam" id="PF00005">
    <property type="entry name" value="ABC_tran"/>
    <property type="match status" value="2"/>
</dbReference>
<evidence type="ECO:0000256" key="9">
    <source>
        <dbReference type="ARBA" id="ARBA00022741"/>
    </source>
</evidence>
<evidence type="ECO:0000256" key="5">
    <source>
        <dbReference type="ARBA" id="ARBA00022679"/>
    </source>
</evidence>
<dbReference type="Proteomes" id="UP000719412">
    <property type="component" value="Unassembled WGS sequence"/>
</dbReference>
<dbReference type="PROSITE" id="PS00198">
    <property type="entry name" value="4FE4S_FER_1"/>
    <property type="match status" value="1"/>
</dbReference>
<dbReference type="CDD" id="cd02583">
    <property type="entry name" value="RNAP_III_RPC1_N"/>
    <property type="match status" value="1"/>
</dbReference>
<dbReference type="Gene3D" id="1.10.132.30">
    <property type="match status" value="1"/>
</dbReference>
<comment type="similarity">
    <text evidence="3">Belongs to the annexin family.</text>
</comment>
<dbReference type="FunFam" id="1.10.220.10:FF:000004">
    <property type="entry name" value="Annexin"/>
    <property type="match status" value="1"/>
</dbReference>
<dbReference type="InterPro" id="IPR017896">
    <property type="entry name" value="4Fe4S_Fe-S-bd"/>
</dbReference>
<dbReference type="Gene3D" id="3.30.1490.180">
    <property type="entry name" value="RNA polymerase ii"/>
    <property type="match status" value="1"/>
</dbReference>
<keyword evidence="13" id="KW-0460">Magnesium</keyword>
<dbReference type="SMART" id="SM00335">
    <property type="entry name" value="ANX"/>
    <property type="match status" value="4"/>
</dbReference>
<dbReference type="InterPro" id="IPR007066">
    <property type="entry name" value="RNA_pol_Rpb1_3"/>
</dbReference>
<dbReference type="GO" id="GO:0016887">
    <property type="term" value="F:ATP hydrolysis activity"/>
    <property type="evidence" value="ECO:0007669"/>
    <property type="project" value="InterPro"/>
</dbReference>
<dbReference type="Pfam" id="PF00623">
    <property type="entry name" value="RNA_pol_Rpb1_2"/>
    <property type="match status" value="2"/>
</dbReference>
<dbReference type="NCBIfam" id="NF009945">
    <property type="entry name" value="PRK13409.1"/>
    <property type="match status" value="1"/>
</dbReference>
<dbReference type="InterPro" id="IPR036259">
    <property type="entry name" value="MFS_trans_sf"/>
</dbReference>
<evidence type="ECO:0000313" key="25">
    <source>
        <dbReference type="EMBL" id="KAH0810564.1"/>
    </source>
</evidence>
<dbReference type="FunFam" id="3.30.1490.180:FF:000002">
    <property type="entry name" value="DNA-directed RNA polymerase subunit"/>
    <property type="match status" value="1"/>
</dbReference>
<dbReference type="InterPro" id="IPR015700">
    <property type="entry name" value="RPC1"/>
</dbReference>
<dbReference type="SUPFAM" id="SSF54862">
    <property type="entry name" value="4Fe-4S ferredoxins"/>
    <property type="match status" value="1"/>
</dbReference>
<name>A0A8J6L3N3_TENMO</name>
<dbReference type="GO" id="GO:0000428">
    <property type="term" value="C:DNA-directed RNA polymerase complex"/>
    <property type="evidence" value="ECO:0007669"/>
    <property type="project" value="UniProtKB-KW"/>
</dbReference>
<dbReference type="Gene3D" id="1.10.220.10">
    <property type="entry name" value="Annexin"/>
    <property type="match status" value="4"/>
</dbReference>
<dbReference type="InterPro" id="IPR027417">
    <property type="entry name" value="P-loop_NTPase"/>
</dbReference>
<evidence type="ECO:0000259" key="23">
    <source>
        <dbReference type="PROSITE" id="PS50893"/>
    </source>
</evidence>
<dbReference type="EC" id="2.7.7.6" evidence="20"/>
<proteinExistence type="inferred from homology"/>
<dbReference type="GO" id="GO:0005509">
    <property type="term" value="F:calcium ion binding"/>
    <property type="evidence" value="ECO:0007669"/>
    <property type="project" value="InterPro"/>
</dbReference>
<evidence type="ECO:0000256" key="7">
    <source>
        <dbReference type="ARBA" id="ARBA00022723"/>
    </source>
</evidence>
<comment type="caution">
    <text evidence="25">The sequence shown here is derived from an EMBL/GenBank/DDBJ whole genome shotgun (WGS) entry which is preliminary data.</text>
</comment>
<dbReference type="InterPro" id="IPR037104">
    <property type="entry name" value="Annexin_sf"/>
</dbReference>
<dbReference type="InterPro" id="IPR017900">
    <property type="entry name" value="4Fe4S_Fe_S_CS"/>
</dbReference>
<keyword evidence="22" id="KW-1133">Transmembrane helix</keyword>
<comment type="subcellular location">
    <subcellularLocation>
        <location evidence="1">Nucleus</location>
    </subcellularLocation>
</comment>
<dbReference type="SUPFAM" id="SSF52540">
    <property type="entry name" value="P-loop containing nucleoside triphosphate hydrolases"/>
    <property type="match status" value="2"/>
</dbReference>
<feature type="domain" description="4Fe-4S ferredoxin-type" evidence="24">
    <location>
        <begin position="1970"/>
        <end position="1999"/>
    </location>
</feature>
<evidence type="ECO:0000256" key="15">
    <source>
        <dbReference type="ARBA" id="ARBA00023216"/>
    </source>
</evidence>
<dbReference type="Gene3D" id="6.10.250.2940">
    <property type="match status" value="1"/>
</dbReference>
<evidence type="ECO:0000256" key="6">
    <source>
        <dbReference type="ARBA" id="ARBA00022695"/>
    </source>
</evidence>
<accession>A0A8J6L3N3</accession>
<dbReference type="Pfam" id="PF04997">
    <property type="entry name" value="RNA_pol_Rpb1_1"/>
    <property type="match status" value="1"/>
</dbReference>
<keyword evidence="22" id="KW-0472">Membrane</keyword>
<dbReference type="SUPFAM" id="SSF103473">
    <property type="entry name" value="MFS general substrate transporter"/>
    <property type="match status" value="1"/>
</dbReference>
<evidence type="ECO:0000256" key="22">
    <source>
        <dbReference type="SAM" id="Phobius"/>
    </source>
</evidence>
<evidence type="ECO:0000256" key="10">
    <source>
        <dbReference type="ARBA" id="ARBA00022833"/>
    </source>
</evidence>
<dbReference type="PANTHER" id="PTHR48446:SF1">
    <property type="entry name" value="DNA-DIRECTED RNA POLYMERASE SUBUNIT BETA' N-TERMINAL SECTION"/>
    <property type="match status" value="1"/>
</dbReference>
<reference evidence="25" key="1">
    <citation type="journal article" date="2020" name="J Insects Food Feed">
        <title>The yellow mealworm (Tenebrio molitor) genome: a resource for the emerging insects as food and feed industry.</title>
        <authorList>
            <person name="Eriksson T."/>
            <person name="Andere A."/>
            <person name="Kelstrup H."/>
            <person name="Emery V."/>
            <person name="Picard C."/>
        </authorList>
    </citation>
    <scope>NUCLEOTIDE SEQUENCE</scope>
    <source>
        <strain evidence="25">Stoneville</strain>
        <tissue evidence="25">Whole head</tissue>
    </source>
</reference>
<dbReference type="Pfam" id="PF00037">
    <property type="entry name" value="Fer4"/>
    <property type="match status" value="1"/>
</dbReference>
<dbReference type="Gene3D" id="1.10.150.390">
    <property type="match status" value="1"/>
</dbReference>
<dbReference type="PROSITE" id="PS50893">
    <property type="entry name" value="ABC_TRANSPORTER_2"/>
    <property type="match status" value="2"/>
</dbReference>
<dbReference type="InterPro" id="IPR044893">
    <property type="entry name" value="RNA_pol_Rpb1_clamp_domain"/>
</dbReference>
<dbReference type="FunFam" id="1.10.274.100:FF:000003">
    <property type="entry name" value="DNA-directed RNA polymerase subunit"/>
    <property type="match status" value="1"/>
</dbReference>
<keyword evidence="14 20" id="KW-0804">Transcription</keyword>
<reference evidence="25" key="2">
    <citation type="submission" date="2021-08" db="EMBL/GenBank/DDBJ databases">
        <authorList>
            <person name="Eriksson T."/>
        </authorList>
    </citation>
    <scope>NUCLEOTIDE SEQUENCE</scope>
    <source>
        <strain evidence="25">Stoneville</strain>
        <tissue evidence="25">Whole head</tissue>
    </source>
</reference>
<dbReference type="Gene3D" id="3.40.50.300">
    <property type="entry name" value="P-loop containing nucleotide triphosphate hydrolases"/>
    <property type="match status" value="2"/>
</dbReference>
<comment type="function">
    <text evidence="20">DNA-dependent RNA polymerase catalyzes the transcription of DNA into RNA using the four ribonucleoside triphosphates as substrates.</text>
</comment>
<dbReference type="SMART" id="SM00382">
    <property type="entry name" value="AAA"/>
    <property type="match status" value="2"/>
</dbReference>
<dbReference type="InterPro" id="IPR017871">
    <property type="entry name" value="ABC_transporter-like_CS"/>
</dbReference>
<keyword evidence="10" id="KW-0862">Zinc</keyword>
<keyword evidence="4 20" id="KW-0240">DNA-directed RNA polymerase</keyword>
<keyword evidence="7" id="KW-0479">Metal-binding</keyword>
<dbReference type="InterPro" id="IPR035697">
    <property type="entry name" value="RNAP_III_RPC1_N"/>
</dbReference>
<sequence length="2868" mass="319992">MLTLLHLWGSVVDFFHDGIASTPSKRYIYRLSTVGDRLRLVGAHPATPTAAAEKRHYGHLLDKMRRKCFITSDSFVNAEEIQNYPGIPLMRLSLCHLQYGEKQRRNSGVEMTPIQLLSATAYQLKKPYQQLLIPITIWIGMEQAFIGADFTQAFVSCALGIPSVGYVMISFGVVNAICCLLFGSVMKYIGRAPIMALGAVVHTALQVWLLLWRPHPSSPILFFIAAGLWGVGDAVWQTQVNGECRKELLNSKKAWILNVLDDLSLVHASSFEVRCFICRIGEDGASGGSTGPGLLTKQQNVDERGSLLEIVSSGISEPVALARSAFASTHVSAATAVQMTFLEGRWTILRSSCVTNNDGRLYGTLFRRNKEPAFSNYRLWESVGFVIAYAYSTHLCARMKLYVQLSILLTGIFMYTIVEVHHMRKVRRQKEKEKRAAALEAANKAAIQEPEETDDEKDDIDDEIIVTHLSHVSFGVESAESMQQQSHIHVVAKNLYNQDVQRTPIPYGVLDKRLGTNSKESPCQTCGKNINSCVGHFGYVDLELPVFHVGYFRSIICILQTICKHCARVLLPEADKTQYRIRLSNENLSYMTKRAIRKKIIDKCKKLTKCPHCKETNGFVKKMTASKGSTGGSVLKIMCEKNRSGDKEAIMKEHIEKFSAAIEANPEIKNALTATTVSQILTPIDVLKLFERIPQSDIPLLAMDGRRSQPKDLIFTRMLVPPVSIRPSVVSDLKAGTNEDDLTMRQSEIIFINDVIKKHKLSGASVNMYQEGWDFLQLQTALYINSELSGVPLAMMPKKPGRGLVQRLKGKQGRFRGNLSGKRVDFSSRTVISPDPTLQIDQVGVPMHVAKILTFPERVIHANIDAMRQLVINGPDKWPGANYVQQKGSAFKKFLKYGNREKLAQDLKLGDLVERHLHDNDIVLFNRQPSLHKLSIMAHRAKIHKHRTFRAEADYYQYVHILETVERVKLCDATGLRGTFPGHPRGPFHLTFTDIHNNIYTPMGAFPDGTRTRADLAVVAERVLILPSTTLPSAPAEVPSFEKILPPSVGFEPTSIGTATSEFNECVCNPYNADFDGDEMNLHLPQTEEAKAEALILMGNKNNLVTPRNGELLIAATQDFLTGGYLLSKKDTFLDYTQACQLAGSLLADTDTHMQIHLPTPCILKPRRLWSGKQICSLIFRPNRKCPVKANLEAKGKAYTKNRELCVKDSYVLIRNSELIAGTLDKTHLGSGSKGSNIFYVILRDFGQDYAIKSMWRLAKLTSFYLINTGFSIGVGDVTPSRSLLRRKQNLLDEGYSKCDGYIRQMAEGRLPTQPGCTVEETLEAVILKELSVIREHAGQACLAELHPTNSPLTMALSGSKGSFINISQMIACVGQQALNGKRVPDGFENRSLPHFEHHSKTPEAKGFVENSFFTGLTPTEFFFHTMGGREGLVDTAVKTAETGYMQRRLVKSLEDLVVHYDGSVRNAEGDIVQVNYGCDSLDPTYMEGKDCPVDFERVLRHVQAKCPYRDEVALNGHQIRRATKTFLETDALNECSPEFRTELTDFMDKISERMEEIEKKFGDHDVVKEIERLTCSQLVTFLQTCGQKYIRAIIEPGTAVGALAAQSIGEPGTQMTLKTFHFAGVASMNITQGVPRIKEIINASKHISTPIITASLTDPRDIGFAREVKARIERTTLGEVASFIDEIYTQYDSFLLIQLNYDRIKLLRLEISAETVRYSICTSKLKLKPTEVRVESETIITVHPSGNKHSMRYNFSLNELKAKIPSVVVKGLPTVNRAVIAKEAKGGDTVYNLCVEGDNLREVIATYGVQGTKTVSNNIIEVANTLGIEAARETIMSEIKMVMENHGMSVDYRHIMLLAAQMTHTGEVLGITRYGLSKMKQSILNLASFEKTADHLFDAAYYGQTDKINGVSENIIMGMPAPIGTGIFKLLHKPMHVEENPQSEPQECKKSCPVVRMGKLCIEVIPNSKLASISEELCIGCGICVKKCPFEAITIINLPSNLERDTTHRYGKNSFKLHRLPIPRPGEVLGLVGTNGIGKSTALKILAGKQKPNLGRYSDPPDWTEILSHFRGSELQNYFTKILEDDLKALIKPQYVDQIPKAVKGTVGQLLNKKNELNNQDEICEMLDLTHIRDRTIEALSGGELQRFACAMVCIQDGDIFMFDEPSSYLDVKQRLNAAQTIRSLLHPDKFIIVVEHDLSVLDYLSDFICCLYGVPGAYGVVTMPFSVREGINIFLDGFVPTENLRFRDESLVFKVAESATEEEVKRMNHYEYPSMTKTMGNFQLHVVRGQFSDSEILVLLGENGTGKTTFIRMLAGNLQADEGSGELPTLHISYKPQKISPKSQGLVRQLLHEKIRDAYIHPQFMADVTKPLKIDDIIDQEVQNLSGGELQRVALALCLGKPADVYLIDEPSAYLDSEQRLVAAKVIKRFILHAKKTGFVVEHDFIMATYLADRVIVFEGVPSVKTTANTPQTLLAGMNRFLELLGITFRRDPNNFRPRINKQESVKDVEQKRAGQPVLHQQHSQQPLSLPAKPEWSHEFHAKMSQQQYYPFKCTPTVYPAEPFDPVEDAATLKKAMKGFGADEKVIIDVLARRGIVQRLEIAETFKTSYGKDLISELKKELGGKFEDVIVALMTPLPQFYAKELHDAVEGMGTDEEAIIEILCTLSNYGIRTISQFYENTYGKSLESDLKGDSSGHFKRLLVSLCQANRDENQGVNEAQATADAEALIGAGEGQWGTEESQFNSILITRSYQQLRATFAEYERLAGHDIESAIKKEFSGSIEKGLLGIVKCVKSKVGYFAERLHDSMAGLGTNDKTLIRIVVSRSEIDLADIKQAFLDKYGKTLESWISGDTSGDYKRVLLAVVD</sequence>
<dbReference type="PROSITE" id="PS51379">
    <property type="entry name" value="4FE4S_FER_2"/>
    <property type="match status" value="1"/>
</dbReference>
<dbReference type="PROSITE" id="PS51897">
    <property type="entry name" value="ANNEXIN_2"/>
    <property type="match status" value="4"/>
</dbReference>
<evidence type="ECO:0000256" key="18">
    <source>
        <dbReference type="ARBA" id="ARBA00048552"/>
    </source>
</evidence>
<feature type="compositionally biased region" description="Low complexity" evidence="21">
    <location>
        <begin position="2518"/>
        <end position="2529"/>
    </location>
</feature>
<evidence type="ECO:0000256" key="13">
    <source>
        <dbReference type="ARBA" id="ARBA00022842"/>
    </source>
</evidence>
<dbReference type="SUPFAM" id="SSF47874">
    <property type="entry name" value="Annexin"/>
    <property type="match status" value="1"/>
</dbReference>
<dbReference type="InterPro" id="IPR007080">
    <property type="entry name" value="RNA_pol_Rpb1_1"/>
</dbReference>
<dbReference type="CDD" id="cd02736">
    <property type="entry name" value="RNAP_III_Rpc1_C"/>
    <property type="match status" value="1"/>
</dbReference>
<dbReference type="InterPro" id="IPR000722">
    <property type="entry name" value="RNA_pol_asu"/>
</dbReference>
<dbReference type="InterPro" id="IPR018252">
    <property type="entry name" value="Annexin_repeat_CS"/>
</dbReference>
<dbReference type="InterPro" id="IPR035698">
    <property type="entry name" value="RNAP_III_Rpc1_C"/>
</dbReference>
<dbReference type="InterPro" id="IPR034348">
    <property type="entry name" value="RLI_dom_1"/>
</dbReference>
<evidence type="ECO:0000256" key="11">
    <source>
        <dbReference type="ARBA" id="ARBA00022837"/>
    </source>
</evidence>
<dbReference type="InterPro" id="IPR007083">
    <property type="entry name" value="RNA_pol_Rpb1_4"/>
</dbReference>
<feature type="region of interest" description="Disordered" evidence="21">
    <location>
        <begin position="2506"/>
        <end position="2529"/>
    </location>
</feature>
<dbReference type="Gene3D" id="4.10.860.120">
    <property type="entry name" value="RNA polymerase II, clamp domain"/>
    <property type="match status" value="1"/>
</dbReference>
<feature type="region of interest" description="Disordered" evidence="21">
    <location>
        <begin position="439"/>
        <end position="459"/>
    </location>
</feature>
<evidence type="ECO:0000256" key="21">
    <source>
        <dbReference type="SAM" id="MobiDB-lite"/>
    </source>
</evidence>
<keyword evidence="22" id="KW-0812">Transmembrane</keyword>
<dbReference type="InterPro" id="IPR007081">
    <property type="entry name" value="RNA_pol_Rpb1_5"/>
</dbReference>
<dbReference type="FunFam" id="1.10.150.390:FF:000004">
    <property type="entry name" value="DNA-directed RNA polymerase subunit"/>
    <property type="match status" value="1"/>
</dbReference>
<evidence type="ECO:0000256" key="14">
    <source>
        <dbReference type="ARBA" id="ARBA00023163"/>
    </source>
</evidence>
<dbReference type="FunFam" id="3.40.50.300:FF:000152">
    <property type="entry name" value="ATP-binding cassette, sub-family E, member 1"/>
    <property type="match status" value="1"/>
</dbReference>
<comment type="similarity">
    <text evidence="2 20">Belongs to the RNA polymerase beta' chain family.</text>
</comment>
<keyword evidence="15" id="KW-0041">Annexin</keyword>
<dbReference type="EMBL" id="JABDTM020027419">
    <property type="protein sequence ID" value="KAH0810564.1"/>
    <property type="molecule type" value="Genomic_DNA"/>
</dbReference>
<dbReference type="FunFam" id="1.10.220.10:FF:000010">
    <property type="entry name" value="Annexin"/>
    <property type="match status" value="1"/>
</dbReference>
<evidence type="ECO:0000256" key="2">
    <source>
        <dbReference type="ARBA" id="ARBA00006460"/>
    </source>
</evidence>
<dbReference type="CDD" id="cd03236">
    <property type="entry name" value="ABC_RNaseL_inhibitor_domain1"/>
    <property type="match status" value="1"/>
</dbReference>
<evidence type="ECO:0000256" key="20">
    <source>
        <dbReference type="RuleBase" id="RU004279"/>
    </source>
</evidence>
<keyword evidence="9" id="KW-0547">Nucleotide-binding</keyword>
<evidence type="ECO:0000256" key="19">
    <source>
        <dbReference type="ARBA" id="ARBA00061689"/>
    </source>
</evidence>
<dbReference type="InterPro" id="IPR018502">
    <property type="entry name" value="Annexin_repeat"/>
</dbReference>
<organism evidence="25 26">
    <name type="scientific">Tenebrio molitor</name>
    <name type="common">Yellow mealworm beetle</name>
    <dbReference type="NCBI Taxonomy" id="7067"/>
    <lineage>
        <taxon>Eukaryota</taxon>
        <taxon>Metazoa</taxon>
        <taxon>Ecdysozoa</taxon>
        <taxon>Arthropoda</taxon>
        <taxon>Hexapoda</taxon>
        <taxon>Insecta</taxon>
        <taxon>Pterygota</taxon>
        <taxon>Neoptera</taxon>
        <taxon>Endopterygota</taxon>
        <taxon>Coleoptera</taxon>
        <taxon>Polyphaga</taxon>
        <taxon>Cucujiformia</taxon>
        <taxon>Tenebrionidae</taxon>
        <taxon>Tenebrio</taxon>
    </lineage>
</organism>
<feature type="domain" description="ABC transporter" evidence="23">
    <location>
        <begin position="1994"/>
        <end position="2239"/>
    </location>
</feature>
<dbReference type="GO" id="GO:0031981">
    <property type="term" value="C:nuclear lumen"/>
    <property type="evidence" value="ECO:0007669"/>
    <property type="project" value="UniProtKB-ARBA"/>
</dbReference>
<evidence type="ECO:0000256" key="16">
    <source>
        <dbReference type="ARBA" id="ARBA00023242"/>
    </source>
</evidence>